<dbReference type="Pfam" id="PF00254">
    <property type="entry name" value="FKBP_C"/>
    <property type="match status" value="1"/>
</dbReference>
<keyword evidence="3 5" id="KW-0697">Rotamase</keyword>
<evidence type="ECO:0000256" key="2">
    <source>
        <dbReference type="ARBA" id="ARBA00006577"/>
    </source>
</evidence>
<evidence type="ECO:0000256" key="7">
    <source>
        <dbReference type="SAM" id="SignalP"/>
    </source>
</evidence>
<dbReference type="EC" id="5.2.1.8" evidence="6"/>
<keyword evidence="10" id="KW-1185">Reference proteome</keyword>
<dbReference type="SUPFAM" id="SSF54534">
    <property type="entry name" value="FKBP-like"/>
    <property type="match status" value="1"/>
</dbReference>
<evidence type="ECO:0000256" key="3">
    <source>
        <dbReference type="ARBA" id="ARBA00023110"/>
    </source>
</evidence>
<feature type="domain" description="PPIase FKBP-type" evidence="8">
    <location>
        <begin position="72"/>
        <end position="153"/>
    </location>
</feature>
<evidence type="ECO:0000256" key="6">
    <source>
        <dbReference type="RuleBase" id="RU003915"/>
    </source>
</evidence>
<keyword evidence="4 5" id="KW-0413">Isomerase</keyword>
<accession>A0A5B8URH2</accession>
<evidence type="ECO:0000259" key="8">
    <source>
        <dbReference type="PROSITE" id="PS50059"/>
    </source>
</evidence>
<dbReference type="InterPro" id="IPR001179">
    <property type="entry name" value="PPIase_FKBP_dom"/>
</dbReference>
<feature type="signal peptide" evidence="7">
    <location>
        <begin position="1"/>
        <end position="19"/>
    </location>
</feature>
<dbReference type="PROSITE" id="PS50059">
    <property type="entry name" value="FKBP_PPIASE"/>
    <property type="match status" value="1"/>
</dbReference>
<dbReference type="AlphaFoldDB" id="A0A5B8URH2"/>
<feature type="chain" id="PRO_5022801211" description="Peptidyl-prolyl cis-trans isomerase" evidence="7">
    <location>
        <begin position="20"/>
        <end position="154"/>
    </location>
</feature>
<dbReference type="Gene3D" id="3.10.50.40">
    <property type="match status" value="1"/>
</dbReference>
<dbReference type="EMBL" id="CP042436">
    <property type="protein sequence ID" value="QEC61492.1"/>
    <property type="molecule type" value="Genomic_DNA"/>
</dbReference>
<dbReference type="PANTHER" id="PTHR43811:SF19">
    <property type="entry name" value="39 KDA FK506-BINDING NUCLEAR PROTEIN"/>
    <property type="match status" value="1"/>
</dbReference>
<dbReference type="RefSeq" id="WP_147030069.1">
    <property type="nucleotide sequence ID" value="NZ_CP042436.1"/>
</dbReference>
<sequence>MKKLIPVFCLLILTFSACKKSDSFDPAKQAIADDGEIQAYLTTNNITGATKDASGLYYKVITPGTGNYPTLSSTITVNSTGKLLNGTVVDTENALVTPLTNVIRGWQIGVPHINTGGRLLLIVPSALGYGNATAGAIPKNSVLVFTIDLLGYNN</sequence>
<organism evidence="9 10">
    <name type="scientific">Mucilaginibacter ginsenosidivorans</name>
    <dbReference type="NCBI Taxonomy" id="398053"/>
    <lineage>
        <taxon>Bacteria</taxon>
        <taxon>Pseudomonadati</taxon>
        <taxon>Bacteroidota</taxon>
        <taxon>Sphingobacteriia</taxon>
        <taxon>Sphingobacteriales</taxon>
        <taxon>Sphingobacteriaceae</taxon>
        <taxon>Mucilaginibacter</taxon>
    </lineage>
</organism>
<reference evidence="9 10" key="1">
    <citation type="journal article" date="2017" name="Curr. Microbiol.">
        <title>Mucilaginibacter ginsenosidivorans sp. nov., Isolated from Soil of Ginseng Field.</title>
        <authorList>
            <person name="Kim M.M."/>
            <person name="Siddiqi M.Z."/>
            <person name="Im W.T."/>
        </authorList>
    </citation>
    <scope>NUCLEOTIDE SEQUENCE [LARGE SCALE GENOMIC DNA]</scope>
    <source>
        <strain evidence="9 10">Gsoil 3017</strain>
    </source>
</reference>
<name>A0A5B8URH2_9SPHI</name>
<proteinExistence type="inferred from homology"/>
<gene>
    <name evidence="9" type="ORF">FRZ54_02470</name>
</gene>
<evidence type="ECO:0000256" key="1">
    <source>
        <dbReference type="ARBA" id="ARBA00000971"/>
    </source>
</evidence>
<dbReference type="OrthoDB" id="669809at2"/>
<comment type="similarity">
    <text evidence="2 6">Belongs to the FKBP-type PPIase family.</text>
</comment>
<evidence type="ECO:0000313" key="9">
    <source>
        <dbReference type="EMBL" id="QEC61492.1"/>
    </source>
</evidence>
<dbReference type="PROSITE" id="PS51257">
    <property type="entry name" value="PROKAR_LIPOPROTEIN"/>
    <property type="match status" value="1"/>
</dbReference>
<evidence type="ECO:0000256" key="5">
    <source>
        <dbReference type="PROSITE-ProRule" id="PRU00277"/>
    </source>
</evidence>
<protein>
    <recommendedName>
        <fullName evidence="6">Peptidyl-prolyl cis-trans isomerase</fullName>
        <ecNumber evidence="6">5.2.1.8</ecNumber>
    </recommendedName>
</protein>
<comment type="catalytic activity">
    <reaction evidence="1 5 6">
        <text>[protein]-peptidylproline (omega=180) = [protein]-peptidylproline (omega=0)</text>
        <dbReference type="Rhea" id="RHEA:16237"/>
        <dbReference type="Rhea" id="RHEA-COMP:10747"/>
        <dbReference type="Rhea" id="RHEA-COMP:10748"/>
        <dbReference type="ChEBI" id="CHEBI:83833"/>
        <dbReference type="ChEBI" id="CHEBI:83834"/>
        <dbReference type="EC" id="5.2.1.8"/>
    </reaction>
</comment>
<keyword evidence="7" id="KW-0732">Signal</keyword>
<evidence type="ECO:0000256" key="4">
    <source>
        <dbReference type="ARBA" id="ARBA00023235"/>
    </source>
</evidence>
<dbReference type="Proteomes" id="UP000321479">
    <property type="component" value="Chromosome"/>
</dbReference>
<dbReference type="GO" id="GO:0003755">
    <property type="term" value="F:peptidyl-prolyl cis-trans isomerase activity"/>
    <property type="evidence" value="ECO:0007669"/>
    <property type="project" value="UniProtKB-UniRule"/>
</dbReference>
<dbReference type="KEGG" id="mgin:FRZ54_02470"/>
<evidence type="ECO:0000313" key="10">
    <source>
        <dbReference type="Proteomes" id="UP000321479"/>
    </source>
</evidence>
<dbReference type="PANTHER" id="PTHR43811">
    <property type="entry name" value="FKBP-TYPE PEPTIDYL-PROLYL CIS-TRANS ISOMERASE FKPA"/>
    <property type="match status" value="1"/>
</dbReference>
<dbReference type="InterPro" id="IPR046357">
    <property type="entry name" value="PPIase_dom_sf"/>
</dbReference>